<dbReference type="InterPro" id="IPR036291">
    <property type="entry name" value="NAD(P)-bd_dom_sf"/>
</dbReference>
<evidence type="ECO:0000313" key="4">
    <source>
        <dbReference type="Proteomes" id="UP000199227"/>
    </source>
</evidence>
<dbReference type="SUPFAM" id="SSF51735">
    <property type="entry name" value="NAD(P)-binding Rossmann-fold domains"/>
    <property type="match status" value="1"/>
</dbReference>
<dbReference type="InterPro" id="IPR051317">
    <property type="entry name" value="Gfo/Idh/MocA_oxidoreduct"/>
</dbReference>
<accession>A0A1I5LLT6</accession>
<dbReference type="GO" id="GO:0000166">
    <property type="term" value="F:nucleotide binding"/>
    <property type="evidence" value="ECO:0007669"/>
    <property type="project" value="InterPro"/>
</dbReference>
<name>A0A1I5LLT6_9BACT</name>
<evidence type="ECO:0000259" key="2">
    <source>
        <dbReference type="Pfam" id="PF22725"/>
    </source>
</evidence>
<keyword evidence="4" id="KW-1185">Reference proteome</keyword>
<dbReference type="Pfam" id="PF01408">
    <property type="entry name" value="GFO_IDH_MocA"/>
    <property type="match status" value="1"/>
</dbReference>
<dbReference type="STRING" id="223786.SAMN05216234_10388"/>
<dbReference type="SUPFAM" id="SSF55347">
    <property type="entry name" value="Glyceraldehyde-3-phosphate dehydrogenase-like, C-terminal domain"/>
    <property type="match status" value="1"/>
</dbReference>
<dbReference type="Gene3D" id="3.30.360.10">
    <property type="entry name" value="Dihydrodipicolinate Reductase, domain 2"/>
    <property type="match status" value="1"/>
</dbReference>
<feature type="domain" description="GFO/IDH/MocA-like oxidoreductase" evidence="2">
    <location>
        <begin position="128"/>
        <end position="254"/>
    </location>
</feature>
<dbReference type="InterPro" id="IPR055170">
    <property type="entry name" value="GFO_IDH_MocA-like_dom"/>
</dbReference>
<feature type="domain" description="Gfo/Idh/MocA-like oxidoreductase N-terminal" evidence="1">
    <location>
        <begin position="3"/>
        <end position="118"/>
    </location>
</feature>
<protein>
    <submittedName>
        <fullName evidence="3">Predicted dehydrogenase</fullName>
    </submittedName>
</protein>
<dbReference type="EMBL" id="FOXB01000003">
    <property type="protein sequence ID" value="SFO98278.1"/>
    <property type="molecule type" value="Genomic_DNA"/>
</dbReference>
<dbReference type="PANTHER" id="PTHR43708">
    <property type="entry name" value="CONSERVED EXPRESSED OXIDOREDUCTASE (EUROFUNG)"/>
    <property type="match status" value="1"/>
</dbReference>
<proteinExistence type="predicted"/>
<dbReference type="PANTHER" id="PTHR43708:SF3">
    <property type="entry name" value="OXIDOREDUCTASE"/>
    <property type="match status" value="1"/>
</dbReference>
<dbReference type="AlphaFoldDB" id="A0A1I5LLT6"/>
<organism evidence="3 4">
    <name type="scientific">Hydrogenimonas thermophila</name>
    <dbReference type="NCBI Taxonomy" id="223786"/>
    <lineage>
        <taxon>Bacteria</taxon>
        <taxon>Pseudomonadati</taxon>
        <taxon>Campylobacterota</taxon>
        <taxon>Epsilonproteobacteria</taxon>
        <taxon>Campylobacterales</taxon>
        <taxon>Hydrogenimonadaceae</taxon>
        <taxon>Hydrogenimonas</taxon>
    </lineage>
</organism>
<dbReference type="Pfam" id="PF22725">
    <property type="entry name" value="GFO_IDH_MocA_C3"/>
    <property type="match status" value="1"/>
</dbReference>
<dbReference type="RefSeq" id="WP_177201944.1">
    <property type="nucleotide sequence ID" value="NZ_FOXB01000003.1"/>
</dbReference>
<evidence type="ECO:0000259" key="1">
    <source>
        <dbReference type="Pfam" id="PF01408"/>
    </source>
</evidence>
<sequence>MIKLGFLGGGYDSIAGPVHFIASQMDNCFEVVGGIFSHNSLRSKESAEIYKVKQFDTLEEMCKEVDIVVLLTPTPMHYQNLLELSKYNVGVICDKPLVSNLQEAEEIKKLYENRFIVVTHNYNGYPMVRELRALIEQQKFGVVKNIIVNMPQESFFRPPKSIKYPQKWRLQDGKIPTIALDLGVHVYNLAYFLLQINPNRVFTEVSKFSKYDVVDDMKIWFSYENSTKGSFWISKTALGNANALSIEIYGEKAGAKWTQENPEELTIAYNNGKKEIINRSCDLLEAGKRKYNRMTPGHPAGFIEAFANLYIDIASFYENGKNPYVFGLDHTIDNLKFFESAMQSYKRGEWIEAY</sequence>
<dbReference type="Proteomes" id="UP000199227">
    <property type="component" value="Unassembled WGS sequence"/>
</dbReference>
<dbReference type="InterPro" id="IPR000683">
    <property type="entry name" value="Gfo/Idh/MocA-like_OxRdtase_N"/>
</dbReference>
<gene>
    <name evidence="3" type="ORF">SAMN05216234_10388</name>
</gene>
<reference evidence="3 4" key="1">
    <citation type="submission" date="2016-10" db="EMBL/GenBank/DDBJ databases">
        <authorList>
            <person name="de Groot N.N."/>
        </authorList>
    </citation>
    <scope>NUCLEOTIDE SEQUENCE [LARGE SCALE GENOMIC DNA]</scope>
    <source>
        <strain evidence="3 4">EP1-55-1</strain>
    </source>
</reference>
<dbReference type="Gene3D" id="3.40.50.720">
    <property type="entry name" value="NAD(P)-binding Rossmann-like Domain"/>
    <property type="match status" value="1"/>
</dbReference>
<evidence type="ECO:0000313" key="3">
    <source>
        <dbReference type="EMBL" id="SFO98278.1"/>
    </source>
</evidence>